<feature type="compositionally biased region" description="Low complexity" evidence="1">
    <location>
        <begin position="45"/>
        <end position="56"/>
    </location>
</feature>
<sequence length="138" mass="13212">QRKMRLQMDLERQAANAAEAAGMPYGSLHRPYAADCTLPTQAGVGTQSGTAAATTAGAGGGAAGGSGAGGRGEGGGGGFGNGVEGSRRVRAGVGSGGVPVGASPMDWDGEGTRRMGGEADGEVEGAVMDTGDKGEEGG</sequence>
<comment type="caution">
    <text evidence="2">The sequence shown here is derived from an EMBL/GenBank/DDBJ whole genome shotgun (WGS) entry which is preliminary data.</text>
</comment>
<name>A0AAD3DNV1_9CHLO</name>
<proteinExistence type="predicted"/>
<feature type="non-terminal residue" evidence="2">
    <location>
        <position position="1"/>
    </location>
</feature>
<evidence type="ECO:0000313" key="2">
    <source>
        <dbReference type="EMBL" id="GFR45330.1"/>
    </source>
</evidence>
<evidence type="ECO:0000313" key="3">
    <source>
        <dbReference type="Proteomes" id="UP001054857"/>
    </source>
</evidence>
<reference evidence="2 3" key="1">
    <citation type="journal article" date="2021" name="Sci. Rep.">
        <title>Genome sequencing of the multicellular alga Astrephomene provides insights into convergent evolution of germ-soma differentiation.</title>
        <authorList>
            <person name="Yamashita S."/>
            <person name="Yamamoto K."/>
            <person name="Matsuzaki R."/>
            <person name="Suzuki S."/>
            <person name="Yamaguchi H."/>
            <person name="Hirooka S."/>
            <person name="Minakuchi Y."/>
            <person name="Miyagishima S."/>
            <person name="Kawachi M."/>
            <person name="Toyoda A."/>
            <person name="Nozaki H."/>
        </authorList>
    </citation>
    <scope>NUCLEOTIDE SEQUENCE [LARGE SCALE GENOMIC DNA]</scope>
    <source>
        <strain evidence="2 3">NIES-4017</strain>
    </source>
</reference>
<keyword evidence="3" id="KW-1185">Reference proteome</keyword>
<accession>A0AAD3DNV1</accession>
<feature type="non-terminal residue" evidence="2">
    <location>
        <position position="138"/>
    </location>
</feature>
<dbReference type="AlphaFoldDB" id="A0AAD3DNV1"/>
<dbReference type="EMBL" id="BMAR01000009">
    <property type="protein sequence ID" value="GFR45330.1"/>
    <property type="molecule type" value="Genomic_DNA"/>
</dbReference>
<organism evidence="2 3">
    <name type="scientific">Astrephomene gubernaculifera</name>
    <dbReference type="NCBI Taxonomy" id="47775"/>
    <lineage>
        <taxon>Eukaryota</taxon>
        <taxon>Viridiplantae</taxon>
        <taxon>Chlorophyta</taxon>
        <taxon>core chlorophytes</taxon>
        <taxon>Chlorophyceae</taxon>
        <taxon>CS clade</taxon>
        <taxon>Chlamydomonadales</taxon>
        <taxon>Astrephomenaceae</taxon>
        <taxon>Astrephomene</taxon>
    </lineage>
</organism>
<gene>
    <name evidence="2" type="ORF">Agub_g6697</name>
</gene>
<dbReference type="Proteomes" id="UP001054857">
    <property type="component" value="Unassembled WGS sequence"/>
</dbReference>
<evidence type="ECO:0000256" key="1">
    <source>
        <dbReference type="SAM" id="MobiDB-lite"/>
    </source>
</evidence>
<feature type="region of interest" description="Disordered" evidence="1">
    <location>
        <begin position="45"/>
        <end position="138"/>
    </location>
</feature>
<feature type="compositionally biased region" description="Gly residues" evidence="1">
    <location>
        <begin position="57"/>
        <end position="83"/>
    </location>
</feature>
<protein>
    <submittedName>
        <fullName evidence="2">Uncharacterized protein</fullName>
    </submittedName>
</protein>